<protein>
    <submittedName>
        <fullName evidence="1">Uncharacterized protein</fullName>
    </submittedName>
</protein>
<gene>
    <name evidence="1" type="ORF">C2S_12783</name>
</gene>
<sequence length="75" mass="8362">MARSLVLPLALIQSSPHLPTNIYQQANMLLSRLEDEIELSQGQFAATVHYKSRLAGEWSSYKNDKTKDVTSATPT</sequence>
<accession>A0A9Q9UH52</accession>
<evidence type="ECO:0000313" key="2">
    <source>
        <dbReference type="Proteomes" id="UP000760494"/>
    </source>
</evidence>
<name>A0A9Q9UH52_FUSFU</name>
<comment type="caution">
    <text evidence="1">The sequence shown here is derived from an EMBL/GenBank/DDBJ whole genome shotgun (WGS) entry which is preliminary data.</text>
</comment>
<dbReference type="EMBL" id="CABFJX010000420">
    <property type="protein sequence ID" value="VTT83567.1"/>
    <property type="molecule type" value="Genomic_DNA"/>
</dbReference>
<organism evidence="1 2">
    <name type="scientific">Fusarium fujikuroi</name>
    <name type="common">Bakanae and foot rot disease fungus</name>
    <name type="synonym">Gibberella fujikuroi</name>
    <dbReference type="NCBI Taxonomy" id="5127"/>
    <lineage>
        <taxon>Eukaryota</taxon>
        <taxon>Fungi</taxon>
        <taxon>Dikarya</taxon>
        <taxon>Ascomycota</taxon>
        <taxon>Pezizomycotina</taxon>
        <taxon>Sordariomycetes</taxon>
        <taxon>Hypocreomycetidae</taxon>
        <taxon>Hypocreales</taxon>
        <taxon>Nectriaceae</taxon>
        <taxon>Fusarium</taxon>
        <taxon>Fusarium fujikuroi species complex</taxon>
    </lineage>
</organism>
<reference evidence="1" key="1">
    <citation type="submission" date="2019-05" db="EMBL/GenBank/DDBJ databases">
        <authorList>
            <person name="Piombo E."/>
        </authorList>
    </citation>
    <scope>NUCLEOTIDE SEQUENCE</scope>
    <source>
        <strain evidence="1">C2S</strain>
    </source>
</reference>
<dbReference type="Proteomes" id="UP000760494">
    <property type="component" value="Unassembled WGS sequence"/>
</dbReference>
<dbReference type="AlphaFoldDB" id="A0A9Q9UH52"/>
<evidence type="ECO:0000313" key="1">
    <source>
        <dbReference type="EMBL" id="VTT83567.1"/>
    </source>
</evidence>
<proteinExistence type="predicted"/>